<sequence length="428" mass="50046">MNRSWMNANRLSEEYEKGVEEFLQFALKKLPESKGRFYCPCVICLNENTLHFEEIRSHLICYGIDMNYIRWIWHGDSLNMSNTSEREDANVDMNDQLEHMIRDVGQESFNRAHVYDNLCSDKEEPLYPGCINFTRLSAVLRLFNLKARNGWTDKSFTELLELLKEMLPEGNKFPNRNYEAKKLLCPLGMEYRKIHACPNNCLLYRNEFEELTKCPRCGLSRYKMKDGDSIYDESSKRPHAKVLWYLPIVPRFKRLFANTNDAKSVRWHADERKCDGQLRHPADSLQWKKIDDLYPEFGSEPRNLRLGLATDGMNPYGNLSSNHSSWPVLLVIYNLPPWICMKRKYIMLSMMISGPKQPGNDIDVYLSPLIEDLRMLWEGVDVFDGYSREYFKMRAMLFCTINDFPAYGNLCGYSVKGHKACPICEEGT</sequence>
<dbReference type="OrthoDB" id="1390128at2759"/>
<evidence type="ECO:0000313" key="2">
    <source>
        <dbReference type="Proteomes" id="UP000087171"/>
    </source>
</evidence>
<dbReference type="InterPro" id="IPR004242">
    <property type="entry name" value="Transposase_21"/>
</dbReference>
<name>A0A1S2YL77_CICAR</name>
<protein>
    <submittedName>
        <fullName evidence="3">Uncharacterized protein LOC101492240</fullName>
    </submittedName>
</protein>
<gene>
    <name evidence="3" type="primary">LOC101492240</name>
</gene>
<dbReference type="Pfam" id="PF13963">
    <property type="entry name" value="Transpos_assoc"/>
    <property type="match status" value="1"/>
</dbReference>
<dbReference type="Pfam" id="PF02992">
    <property type="entry name" value="Transposase_21"/>
    <property type="match status" value="1"/>
</dbReference>
<evidence type="ECO:0000259" key="1">
    <source>
        <dbReference type="Pfam" id="PF13963"/>
    </source>
</evidence>
<feature type="domain" description="Transposase-associated" evidence="1">
    <location>
        <begin position="3"/>
        <end position="75"/>
    </location>
</feature>
<dbReference type="PANTHER" id="PTHR10775">
    <property type="entry name" value="OS08G0208400 PROTEIN"/>
    <property type="match status" value="1"/>
</dbReference>
<dbReference type="STRING" id="3827.A0A1S2YL77"/>
<reference evidence="3" key="2">
    <citation type="submission" date="2025-08" db="UniProtKB">
        <authorList>
            <consortium name="RefSeq"/>
        </authorList>
    </citation>
    <scope>IDENTIFICATION</scope>
    <source>
        <tissue evidence="3">Etiolated seedlings</tissue>
    </source>
</reference>
<evidence type="ECO:0000313" key="3">
    <source>
        <dbReference type="RefSeq" id="XP_004506464.1"/>
    </source>
</evidence>
<reference evidence="2" key="1">
    <citation type="journal article" date="2013" name="Nat. Biotechnol.">
        <title>Draft genome sequence of chickpea (Cicer arietinum) provides a resource for trait improvement.</title>
        <authorList>
            <person name="Varshney R.K."/>
            <person name="Song C."/>
            <person name="Saxena R.K."/>
            <person name="Azam S."/>
            <person name="Yu S."/>
            <person name="Sharpe A.G."/>
            <person name="Cannon S."/>
            <person name="Baek J."/>
            <person name="Rosen B.D."/>
            <person name="Tar'an B."/>
            <person name="Millan T."/>
            <person name="Zhang X."/>
            <person name="Ramsay L.D."/>
            <person name="Iwata A."/>
            <person name="Wang Y."/>
            <person name="Nelson W."/>
            <person name="Farmer A.D."/>
            <person name="Gaur P.M."/>
            <person name="Soderlund C."/>
            <person name="Penmetsa R.V."/>
            <person name="Xu C."/>
            <person name="Bharti A.K."/>
            <person name="He W."/>
            <person name="Winter P."/>
            <person name="Zhao S."/>
            <person name="Hane J.K."/>
            <person name="Carrasquilla-Garcia N."/>
            <person name="Condie J.A."/>
            <person name="Upadhyaya H.D."/>
            <person name="Luo M.C."/>
            <person name="Thudi M."/>
            <person name="Gowda C.L."/>
            <person name="Singh N.P."/>
            <person name="Lichtenzveig J."/>
            <person name="Gali K.K."/>
            <person name="Rubio J."/>
            <person name="Nadarajan N."/>
            <person name="Dolezel J."/>
            <person name="Bansal K.C."/>
            <person name="Xu X."/>
            <person name="Edwards D."/>
            <person name="Zhang G."/>
            <person name="Kahl G."/>
            <person name="Gil J."/>
            <person name="Singh K.B."/>
            <person name="Datta S.K."/>
            <person name="Jackson S.A."/>
            <person name="Wang J."/>
            <person name="Cook D.R."/>
        </authorList>
    </citation>
    <scope>NUCLEOTIDE SEQUENCE [LARGE SCALE GENOMIC DNA]</scope>
    <source>
        <strain evidence="2">cv. CDC Frontier</strain>
    </source>
</reference>
<organism evidence="2 3">
    <name type="scientific">Cicer arietinum</name>
    <name type="common">Chickpea</name>
    <name type="synonym">Garbanzo</name>
    <dbReference type="NCBI Taxonomy" id="3827"/>
    <lineage>
        <taxon>Eukaryota</taxon>
        <taxon>Viridiplantae</taxon>
        <taxon>Streptophyta</taxon>
        <taxon>Embryophyta</taxon>
        <taxon>Tracheophyta</taxon>
        <taxon>Spermatophyta</taxon>
        <taxon>Magnoliopsida</taxon>
        <taxon>eudicotyledons</taxon>
        <taxon>Gunneridae</taxon>
        <taxon>Pentapetalae</taxon>
        <taxon>rosids</taxon>
        <taxon>fabids</taxon>
        <taxon>Fabales</taxon>
        <taxon>Fabaceae</taxon>
        <taxon>Papilionoideae</taxon>
        <taxon>50 kb inversion clade</taxon>
        <taxon>NPAAA clade</taxon>
        <taxon>Hologalegina</taxon>
        <taxon>IRL clade</taxon>
        <taxon>Cicereae</taxon>
        <taxon>Cicer</taxon>
    </lineage>
</organism>
<dbReference type="RefSeq" id="XP_004506464.1">
    <property type="nucleotide sequence ID" value="XM_004506407.1"/>
</dbReference>
<keyword evidence="2" id="KW-1185">Reference proteome</keyword>
<accession>A0A1S2YL77</accession>
<dbReference type="PANTHER" id="PTHR10775:SF180">
    <property type="entry name" value="TRANSPOSON, EN_SPM-LIKE, TRANSPOSASE-ASSOCIATED DOMAIN PROTEIN-RELATED"/>
    <property type="match status" value="1"/>
</dbReference>
<proteinExistence type="predicted"/>
<dbReference type="InterPro" id="IPR029480">
    <property type="entry name" value="Transpos_assoc"/>
</dbReference>
<dbReference type="Proteomes" id="UP000087171">
    <property type="component" value="Chromosome Ca6"/>
</dbReference>
<dbReference type="AlphaFoldDB" id="A0A1S2YL77"/>
<dbReference type="PaxDb" id="3827-XP_004506464.1"/>